<evidence type="ECO:0000259" key="2">
    <source>
        <dbReference type="SMART" id="SM00822"/>
    </source>
</evidence>
<name>A0A9Y2MSU8_9PSEU</name>
<evidence type="ECO:0000313" key="4">
    <source>
        <dbReference type="Proteomes" id="UP001236014"/>
    </source>
</evidence>
<dbReference type="RefSeq" id="WP_285967793.1">
    <property type="nucleotide sequence ID" value="NZ_CP127294.1"/>
</dbReference>
<dbReference type="InterPro" id="IPR050259">
    <property type="entry name" value="SDR"/>
</dbReference>
<dbReference type="PANTHER" id="PTHR42879:SF2">
    <property type="entry name" value="3-OXOACYL-[ACYL-CARRIER-PROTEIN] REDUCTASE FABG"/>
    <property type="match status" value="1"/>
</dbReference>
<accession>A0A9Y2MSU8</accession>
<dbReference type="EMBL" id="CP127294">
    <property type="protein sequence ID" value="WIX77051.1"/>
    <property type="molecule type" value="Genomic_DNA"/>
</dbReference>
<feature type="domain" description="Ketoreductase" evidence="2">
    <location>
        <begin position="1"/>
        <end position="171"/>
    </location>
</feature>
<proteinExistence type="inferred from homology"/>
<evidence type="ECO:0000313" key="3">
    <source>
        <dbReference type="EMBL" id="WIX77051.1"/>
    </source>
</evidence>
<dbReference type="SMART" id="SM00822">
    <property type="entry name" value="PKS_KR"/>
    <property type="match status" value="1"/>
</dbReference>
<organism evidence="3 4">
    <name type="scientific">Amycolatopsis carbonis</name>
    <dbReference type="NCBI Taxonomy" id="715471"/>
    <lineage>
        <taxon>Bacteria</taxon>
        <taxon>Bacillati</taxon>
        <taxon>Actinomycetota</taxon>
        <taxon>Actinomycetes</taxon>
        <taxon>Pseudonocardiales</taxon>
        <taxon>Pseudonocardiaceae</taxon>
        <taxon>Amycolatopsis</taxon>
    </lineage>
</organism>
<dbReference type="Proteomes" id="UP001236014">
    <property type="component" value="Chromosome"/>
</dbReference>
<dbReference type="AlphaFoldDB" id="A0A9Y2MSU8"/>
<dbReference type="KEGG" id="acab:QRX50_37445"/>
<keyword evidence="4" id="KW-1185">Reference proteome</keyword>
<dbReference type="PROSITE" id="PS00061">
    <property type="entry name" value="ADH_SHORT"/>
    <property type="match status" value="1"/>
</dbReference>
<dbReference type="Gene3D" id="3.40.50.720">
    <property type="entry name" value="NAD(P)-binding Rossmann-like Domain"/>
    <property type="match status" value="1"/>
</dbReference>
<dbReference type="CDD" id="cd05233">
    <property type="entry name" value="SDR_c"/>
    <property type="match status" value="1"/>
</dbReference>
<dbReference type="InterPro" id="IPR020904">
    <property type="entry name" value="Sc_DH/Rdtase_CS"/>
</dbReference>
<dbReference type="InterPro" id="IPR057326">
    <property type="entry name" value="KR_dom"/>
</dbReference>
<dbReference type="GO" id="GO:0016491">
    <property type="term" value="F:oxidoreductase activity"/>
    <property type="evidence" value="ECO:0007669"/>
    <property type="project" value="UniProtKB-KW"/>
</dbReference>
<dbReference type="InterPro" id="IPR002347">
    <property type="entry name" value="SDR_fam"/>
</dbReference>
<evidence type="ECO:0000256" key="1">
    <source>
        <dbReference type="ARBA" id="ARBA00006484"/>
    </source>
</evidence>
<gene>
    <name evidence="3" type="ORF">QRX50_37445</name>
</gene>
<reference evidence="3 4" key="1">
    <citation type="submission" date="2023-06" db="EMBL/GenBank/DDBJ databases">
        <authorList>
            <person name="Oyuntsetseg B."/>
            <person name="Kim S.B."/>
        </authorList>
    </citation>
    <scope>NUCLEOTIDE SEQUENCE [LARGE SCALE GENOMIC DNA]</scope>
    <source>
        <strain evidence="3 4">2-15</strain>
    </source>
</reference>
<dbReference type="SUPFAM" id="SSF51735">
    <property type="entry name" value="NAD(P)-binding Rossmann-fold domains"/>
    <property type="match status" value="1"/>
</dbReference>
<dbReference type="InterPro" id="IPR036291">
    <property type="entry name" value="NAD(P)-bd_dom_sf"/>
</dbReference>
<dbReference type="PRINTS" id="PR00081">
    <property type="entry name" value="GDHRDH"/>
</dbReference>
<dbReference type="GO" id="GO:0032787">
    <property type="term" value="P:monocarboxylic acid metabolic process"/>
    <property type="evidence" value="ECO:0007669"/>
    <property type="project" value="UniProtKB-ARBA"/>
</dbReference>
<sequence>MTYLVTGATGAIGSAIVAELRARSETVIAHGRSIRTPSCDGIVQWIGGDLLAAEGQDIIREASAGGLAGVIAAHGIPGSAPLADLTRAFTERVMRINFESLLALLEATLPALRRRRGRFVAVASQAGLVGEPDNAAYSASKFAVVGWIRHIAGQASDQDVTYHALCAGCTESPLLTAIHDQFARAQGTATAEEFAALRQRSIPVGRFATPHETAAAAVYLATADGPRPTILAESGGEVVW</sequence>
<dbReference type="Pfam" id="PF00106">
    <property type="entry name" value="adh_short"/>
    <property type="match status" value="1"/>
</dbReference>
<protein>
    <submittedName>
        <fullName evidence="3">SDR family oxidoreductase</fullName>
        <ecNumber evidence="3">1.-.-.-</ecNumber>
    </submittedName>
</protein>
<keyword evidence="3" id="KW-0560">Oxidoreductase</keyword>
<dbReference type="PANTHER" id="PTHR42879">
    <property type="entry name" value="3-OXOACYL-(ACYL-CARRIER-PROTEIN) REDUCTASE"/>
    <property type="match status" value="1"/>
</dbReference>
<comment type="similarity">
    <text evidence="1">Belongs to the short-chain dehydrogenases/reductases (SDR) family.</text>
</comment>
<dbReference type="EC" id="1.-.-.-" evidence="3"/>